<dbReference type="SUPFAM" id="SSF53098">
    <property type="entry name" value="Ribonuclease H-like"/>
    <property type="match status" value="1"/>
</dbReference>
<proteinExistence type="predicted"/>
<dbReference type="Proteomes" id="UP001604336">
    <property type="component" value="Unassembled WGS sequence"/>
</dbReference>
<keyword evidence="4" id="KW-1185">Reference proteome</keyword>
<comment type="caution">
    <text evidence="3">The sequence shown here is derived from an EMBL/GenBank/DDBJ whole genome shotgun (WGS) entry which is preliminary data.</text>
</comment>
<accession>A0ABD1V227</accession>
<sequence>MGESTLAEQFLQMTHSSIQVRDLFDNTGRNINSLFHLVPQTIAEKIGSIPITAQRTGLLVLWIESDSTLSIHCITRGGGPWAIQDIICHIRHLLVFDRDTVTHIYREENQVADLLASEGWDRRCYSEYSSQDLPRRLIQIIPHTIAEEIGSIPITPHVDDQIFWTDTSDSRFATKSACQLGLITVDIEIQRQIGSHMASRCQCCSAIETIQYLFIDSPTADLVWRHFTDIFHITLRPFKGFQYRFQTWRFSGQFVSTGHIRTIILLLILWFLRIVRNDAKYRDISMASKRIIWRVYHTISLMHTGRLFRHIHWRGDMDIAPLFGILLTTPLHFNLMVYSTSGILQDQH</sequence>
<evidence type="ECO:0000259" key="2">
    <source>
        <dbReference type="Pfam" id="PF13456"/>
    </source>
</evidence>
<protein>
    <recommendedName>
        <fullName evidence="2">RNase H type-1 domain-containing protein</fullName>
    </recommendedName>
</protein>
<organism evidence="3 4">
    <name type="scientific">Abeliophyllum distichum</name>
    <dbReference type="NCBI Taxonomy" id="126358"/>
    <lineage>
        <taxon>Eukaryota</taxon>
        <taxon>Viridiplantae</taxon>
        <taxon>Streptophyta</taxon>
        <taxon>Embryophyta</taxon>
        <taxon>Tracheophyta</taxon>
        <taxon>Spermatophyta</taxon>
        <taxon>Magnoliopsida</taxon>
        <taxon>eudicotyledons</taxon>
        <taxon>Gunneridae</taxon>
        <taxon>Pentapetalae</taxon>
        <taxon>asterids</taxon>
        <taxon>lamiids</taxon>
        <taxon>Lamiales</taxon>
        <taxon>Oleaceae</taxon>
        <taxon>Forsythieae</taxon>
        <taxon>Abeliophyllum</taxon>
    </lineage>
</organism>
<dbReference type="InterPro" id="IPR036397">
    <property type="entry name" value="RNaseH_sf"/>
</dbReference>
<name>A0ABD1V227_9LAMI</name>
<keyword evidence="1" id="KW-0812">Transmembrane</keyword>
<evidence type="ECO:0000256" key="1">
    <source>
        <dbReference type="SAM" id="Phobius"/>
    </source>
</evidence>
<keyword evidence="1" id="KW-0472">Membrane</keyword>
<gene>
    <name evidence="3" type="ORF">Adt_04597</name>
</gene>
<dbReference type="AlphaFoldDB" id="A0ABD1V227"/>
<reference evidence="4" key="1">
    <citation type="submission" date="2024-07" db="EMBL/GenBank/DDBJ databases">
        <title>Two chromosome-level genome assemblies of Korean endemic species Abeliophyllum distichum and Forsythia ovata (Oleaceae).</title>
        <authorList>
            <person name="Jang H."/>
        </authorList>
    </citation>
    <scope>NUCLEOTIDE SEQUENCE [LARGE SCALE GENOMIC DNA]</scope>
</reference>
<dbReference type="InterPro" id="IPR044730">
    <property type="entry name" value="RNase_H-like_dom_plant"/>
</dbReference>
<feature type="domain" description="RNase H type-1" evidence="2">
    <location>
        <begin position="53"/>
        <end position="118"/>
    </location>
</feature>
<keyword evidence="1" id="KW-1133">Transmembrane helix</keyword>
<dbReference type="InterPro" id="IPR002156">
    <property type="entry name" value="RNaseH_domain"/>
</dbReference>
<dbReference type="EMBL" id="JBFOLK010000002">
    <property type="protein sequence ID" value="KAL2531246.1"/>
    <property type="molecule type" value="Genomic_DNA"/>
</dbReference>
<dbReference type="Gene3D" id="3.30.420.10">
    <property type="entry name" value="Ribonuclease H-like superfamily/Ribonuclease H"/>
    <property type="match status" value="1"/>
</dbReference>
<evidence type="ECO:0000313" key="3">
    <source>
        <dbReference type="EMBL" id="KAL2531246.1"/>
    </source>
</evidence>
<dbReference type="InterPro" id="IPR012337">
    <property type="entry name" value="RNaseH-like_sf"/>
</dbReference>
<evidence type="ECO:0000313" key="4">
    <source>
        <dbReference type="Proteomes" id="UP001604336"/>
    </source>
</evidence>
<dbReference type="Pfam" id="PF13456">
    <property type="entry name" value="RVT_3"/>
    <property type="match status" value="1"/>
</dbReference>
<dbReference type="CDD" id="cd06222">
    <property type="entry name" value="RNase_H_like"/>
    <property type="match status" value="1"/>
</dbReference>
<feature type="transmembrane region" description="Helical" evidence="1">
    <location>
        <begin position="254"/>
        <end position="272"/>
    </location>
</feature>